<dbReference type="Proteomes" id="UP000054558">
    <property type="component" value="Unassembled WGS sequence"/>
</dbReference>
<feature type="transmembrane region" description="Helical" evidence="1">
    <location>
        <begin position="130"/>
        <end position="149"/>
    </location>
</feature>
<evidence type="ECO:0000313" key="3">
    <source>
        <dbReference type="Proteomes" id="UP000054558"/>
    </source>
</evidence>
<dbReference type="EMBL" id="DF237252">
    <property type="protein sequence ID" value="GAQ86666.1"/>
    <property type="molecule type" value="Genomic_DNA"/>
</dbReference>
<proteinExistence type="predicted"/>
<accession>A0A1Y1ID85</accession>
<gene>
    <name evidence="2" type="ORF">KFL_003030090</name>
</gene>
<keyword evidence="1" id="KW-0812">Transmembrane</keyword>
<feature type="transmembrane region" description="Helical" evidence="1">
    <location>
        <begin position="23"/>
        <end position="46"/>
    </location>
</feature>
<keyword evidence="1" id="KW-0472">Membrane</keyword>
<evidence type="ECO:0000313" key="2">
    <source>
        <dbReference type="EMBL" id="GAQ86666.1"/>
    </source>
</evidence>
<protein>
    <submittedName>
        <fullName evidence="2">Uncharacterized protein</fullName>
    </submittedName>
</protein>
<evidence type="ECO:0000256" key="1">
    <source>
        <dbReference type="SAM" id="Phobius"/>
    </source>
</evidence>
<reference evidence="2 3" key="1">
    <citation type="journal article" date="2014" name="Nat. Commun.">
        <title>Klebsormidium flaccidum genome reveals primary factors for plant terrestrial adaptation.</title>
        <authorList>
            <person name="Hori K."/>
            <person name="Maruyama F."/>
            <person name="Fujisawa T."/>
            <person name="Togashi T."/>
            <person name="Yamamoto N."/>
            <person name="Seo M."/>
            <person name="Sato S."/>
            <person name="Yamada T."/>
            <person name="Mori H."/>
            <person name="Tajima N."/>
            <person name="Moriyama T."/>
            <person name="Ikeuchi M."/>
            <person name="Watanabe M."/>
            <person name="Wada H."/>
            <person name="Kobayashi K."/>
            <person name="Saito M."/>
            <person name="Masuda T."/>
            <person name="Sasaki-Sekimoto Y."/>
            <person name="Mashiguchi K."/>
            <person name="Awai K."/>
            <person name="Shimojima M."/>
            <person name="Masuda S."/>
            <person name="Iwai M."/>
            <person name="Nobusawa T."/>
            <person name="Narise T."/>
            <person name="Kondo S."/>
            <person name="Saito H."/>
            <person name="Sato R."/>
            <person name="Murakawa M."/>
            <person name="Ihara Y."/>
            <person name="Oshima-Yamada Y."/>
            <person name="Ohtaka K."/>
            <person name="Satoh M."/>
            <person name="Sonobe K."/>
            <person name="Ishii M."/>
            <person name="Ohtani R."/>
            <person name="Kanamori-Sato M."/>
            <person name="Honoki R."/>
            <person name="Miyazaki D."/>
            <person name="Mochizuki H."/>
            <person name="Umetsu J."/>
            <person name="Higashi K."/>
            <person name="Shibata D."/>
            <person name="Kamiya Y."/>
            <person name="Sato N."/>
            <person name="Nakamura Y."/>
            <person name="Tabata S."/>
            <person name="Ida S."/>
            <person name="Kurokawa K."/>
            <person name="Ohta H."/>
        </authorList>
    </citation>
    <scope>NUCLEOTIDE SEQUENCE [LARGE SCALE GENOMIC DNA]</scope>
    <source>
        <strain evidence="2 3">NIES-2285</strain>
    </source>
</reference>
<keyword evidence="3" id="KW-1185">Reference proteome</keyword>
<feature type="transmembrane region" description="Helical" evidence="1">
    <location>
        <begin position="66"/>
        <end position="87"/>
    </location>
</feature>
<name>A0A1Y1ID85_KLENI</name>
<keyword evidence="1" id="KW-1133">Transmembrane helix</keyword>
<sequence>MELAQIPFAIRDFFFSYGLLGKIALYVPLLTSIVGASLSLIAPPYVQFLSGILDELLEEPLLRNALNLLLAAIELPLFAALFFICGVTKLIRAAVRPLVPSMTRFAFPYHGGNALGAHLQTGPLKFKLDTIAWCLITDVIMVCFFILFWRSFGPLWLLYQLSSSLSVFVLLRMGSMVEDFVFTDSEARCGSG</sequence>
<dbReference type="AlphaFoldDB" id="A0A1Y1ID85"/>
<organism evidence="2 3">
    <name type="scientific">Klebsormidium nitens</name>
    <name type="common">Green alga</name>
    <name type="synonym">Ulothrix nitens</name>
    <dbReference type="NCBI Taxonomy" id="105231"/>
    <lineage>
        <taxon>Eukaryota</taxon>
        <taxon>Viridiplantae</taxon>
        <taxon>Streptophyta</taxon>
        <taxon>Klebsormidiophyceae</taxon>
        <taxon>Klebsormidiales</taxon>
        <taxon>Klebsormidiaceae</taxon>
        <taxon>Klebsormidium</taxon>
    </lineage>
</organism>